<reference evidence="2 3" key="1">
    <citation type="journal article" date="2018" name="Genome Biol. Evol.">
        <title>Multiple Roots of Fruiting Body Formation in Amoebozoa.</title>
        <authorList>
            <person name="Hillmann F."/>
            <person name="Forbes G."/>
            <person name="Novohradska S."/>
            <person name="Ferling I."/>
            <person name="Riege K."/>
            <person name="Groth M."/>
            <person name="Westermann M."/>
            <person name="Marz M."/>
            <person name="Spaller T."/>
            <person name="Winckler T."/>
            <person name="Schaap P."/>
            <person name="Glockner G."/>
        </authorList>
    </citation>
    <scope>NUCLEOTIDE SEQUENCE [LARGE SCALE GENOMIC DNA]</scope>
    <source>
        <strain evidence="2 3">Jena</strain>
    </source>
</reference>
<protein>
    <submittedName>
        <fullName evidence="2">5'-3' exoribonuclease</fullName>
    </submittedName>
</protein>
<evidence type="ECO:0000256" key="1">
    <source>
        <dbReference type="SAM" id="MobiDB-lite"/>
    </source>
</evidence>
<sequence length="395" mass="44336">MEEIQTLDGNIQHLEWNQVSDTIESFQSNMRRSTLVILLLSLSAVSGQGVTSPAPTFRSSYSSPPPTYGGPTSTAGPNILAASPISSQASNKPNVRFGAVEGPSQGNQDVSAPAYTPNFVPASAPRVNVQDRPLTSSFLPQADKIVRPVAAAIAHAGGVDLMSAANSPFGGQGFDFANSPVNFMSQGNNGYNNYPPNNGYPYQEHYEQYDHHQQYDYPYGQYQDYESYEEYDYSQGYPNYNKYNNNYNNNYNNWNNNNNYNSYNNYPQQDDYRGYPNKYNRRSAPIDDNDYQFHLGDGTYHHSKRSTPSVPSLDNFGGNPVQVLDSVMGEKSFPKSEYKYREKLSKRGYPPYPGFVPNYYNDYSQFGPNYDPYNPTNNLPGRIVGKVRELTDALI</sequence>
<dbReference type="EMBL" id="MDYQ01000055">
    <property type="protein sequence ID" value="PRP84867.1"/>
    <property type="molecule type" value="Genomic_DNA"/>
</dbReference>
<name>A0A2P6NLN1_9EUKA</name>
<gene>
    <name evidence="2" type="ORF">PROFUN_07521</name>
</gene>
<proteinExistence type="predicted"/>
<dbReference type="Proteomes" id="UP000241769">
    <property type="component" value="Unassembled WGS sequence"/>
</dbReference>
<comment type="caution">
    <text evidence="2">The sequence shown here is derived from an EMBL/GenBank/DDBJ whole genome shotgun (WGS) entry which is preliminary data.</text>
</comment>
<accession>A0A2P6NLN1</accession>
<feature type="region of interest" description="Disordered" evidence="1">
    <location>
        <begin position="51"/>
        <end position="79"/>
    </location>
</feature>
<dbReference type="AlphaFoldDB" id="A0A2P6NLN1"/>
<keyword evidence="3" id="KW-1185">Reference proteome</keyword>
<organism evidence="2 3">
    <name type="scientific">Planoprotostelium fungivorum</name>
    <dbReference type="NCBI Taxonomy" id="1890364"/>
    <lineage>
        <taxon>Eukaryota</taxon>
        <taxon>Amoebozoa</taxon>
        <taxon>Evosea</taxon>
        <taxon>Variosea</taxon>
        <taxon>Cavosteliida</taxon>
        <taxon>Cavosteliaceae</taxon>
        <taxon>Planoprotostelium</taxon>
    </lineage>
</organism>
<evidence type="ECO:0000313" key="2">
    <source>
        <dbReference type="EMBL" id="PRP84867.1"/>
    </source>
</evidence>
<evidence type="ECO:0000313" key="3">
    <source>
        <dbReference type="Proteomes" id="UP000241769"/>
    </source>
</evidence>
<dbReference type="InParanoid" id="A0A2P6NLN1"/>